<dbReference type="InterPro" id="IPR009906">
    <property type="entry name" value="D-Glu_cyclase"/>
</dbReference>
<dbReference type="KEGG" id="plia:E4191_17025"/>
<dbReference type="RefSeq" id="WP_139615676.1">
    <property type="nucleotide sequence ID" value="NZ_CP040760.1"/>
</dbReference>
<organism evidence="4 5">
    <name type="scientific">Paracoccus liaowanqingii</name>
    <dbReference type="NCBI Taxonomy" id="2560053"/>
    <lineage>
        <taxon>Bacteria</taxon>
        <taxon>Pseudomonadati</taxon>
        <taxon>Pseudomonadota</taxon>
        <taxon>Alphaproteobacteria</taxon>
        <taxon>Rhodobacterales</taxon>
        <taxon>Paracoccaceae</taxon>
        <taxon>Paracoccus</taxon>
    </lineage>
</organism>
<dbReference type="Gene3D" id="3.30.2040.10">
    <property type="entry name" value="PSTPO5379-like domain"/>
    <property type="match status" value="1"/>
</dbReference>
<comment type="similarity">
    <text evidence="1 3">Belongs to the D-glutamate cyclase family.</text>
</comment>
<dbReference type="InterPro" id="IPR038021">
    <property type="entry name" value="Putative_hydro-lyase"/>
</dbReference>
<dbReference type="PIRSF" id="PIRSF029755">
    <property type="entry name" value="UCP029755"/>
    <property type="match status" value="1"/>
</dbReference>
<dbReference type="EMBL" id="CP040760">
    <property type="protein sequence ID" value="QDA35860.1"/>
    <property type="molecule type" value="Genomic_DNA"/>
</dbReference>
<dbReference type="InterPro" id="IPR016938">
    <property type="entry name" value="UPF0317"/>
</dbReference>
<reference evidence="5" key="1">
    <citation type="submission" date="2019-05" db="EMBL/GenBank/DDBJ databases">
        <title>Tamlana fucoidanivorans sp. nov., isolated from the surface of algae collected from Fujian province in China.</title>
        <authorList>
            <person name="Li J."/>
        </authorList>
    </citation>
    <scope>NUCLEOTIDE SEQUENCE [LARGE SCALE GENOMIC DNA]</scope>
    <source>
        <strain evidence="5">2251</strain>
        <plasmid evidence="5">unnamed6</plasmid>
    </source>
</reference>
<sequence>MTSPVLSSLHQLACATPRQVRETIRRGAFEGPTAGLGGDALQGNLVILPADEAADFLRYCQQNPRPCPLLAVGAPGDPTLPTLGRDIDLRYDLPRYHLWRDGMLVADPTDIADLWRDDLIGFVIGCSFSFEDALSRAGIPVRHQAAGRNVPMYRTNLETRAAGRFGGPLVVSLRAMPAADAIEAVRICDGFPLAHGMPVHLGDPALIGIADIHTPDYGDPPVIRSGDIPVFWACGVTPQAAIAAARPAFAITHAPGHMLVTDIPAAQAGRTLTGVFPPDLDRAEPTAPI</sequence>
<geneLocation type="plasmid" evidence="4 5">
    <name>unnamed6</name>
</geneLocation>
<evidence type="ECO:0000256" key="2">
    <source>
        <dbReference type="ARBA" id="ARBA00023239"/>
    </source>
</evidence>
<keyword evidence="2 3" id="KW-0456">Lyase</keyword>
<dbReference type="SUPFAM" id="SSF160920">
    <property type="entry name" value="PSTPO5379-like"/>
    <property type="match status" value="1"/>
</dbReference>
<dbReference type="Proteomes" id="UP000296374">
    <property type="component" value="Plasmid unnamed6"/>
</dbReference>
<dbReference type="PANTHER" id="PTHR32022:SF10">
    <property type="entry name" value="D-GLUTAMATE CYCLASE, MITOCHONDRIAL"/>
    <property type="match status" value="1"/>
</dbReference>
<evidence type="ECO:0000256" key="3">
    <source>
        <dbReference type="HAMAP-Rule" id="MF_01830"/>
    </source>
</evidence>
<dbReference type="PANTHER" id="PTHR32022">
    <property type="entry name" value="D-GLUTAMATE CYCLASE, MITOCHONDRIAL"/>
    <property type="match status" value="1"/>
</dbReference>
<accession>A0A4Y5SQT8</accession>
<dbReference type="Pfam" id="PF07286">
    <property type="entry name" value="D-Glu_cyclase"/>
    <property type="match status" value="1"/>
</dbReference>
<dbReference type="HAMAP" id="MF_01830">
    <property type="entry name" value="Hydro_lyase"/>
    <property type="match status" value="1"/>
</dbReference>
<proteinExistence type="inferred from homology"/>
<dbReference type="GO" id="GO:0016829">
    <property type="term" value="F:lyase activity"/>
    <property type="evidence" value="ECO:0007669"/>
    <property type="project" value="UniProtKB-KW"/>
</dbReference>
<keyword evidence="4" id="KW-0614">Plasmid</keyword>
<dbReference type="Gene3D" id="3.40.1640.10">
    <property type="entry name" value="PSTPO5379-like"/>
    <property type="match status" value="1"/>
</dbReference>
<evidence type="ECO:0000313" key="5">
    <source>
        <dbReference type="Proteomes" id="UP000296374"/>
    </source>
</evidence>
<evidence type="ECO:0000313" key="4">
    <source>
        <dbReference type="EMBL" id="QDA35860.1"/>
    </source>
</evidence>
<dbReference type="NCBIfam" id="NF003969">
    <property type="entry name" value="PRK05463.1"/>
    <property type="match status" value="1"/>
</dbReference>
<dbReference type="EC" id="4.2.1.-" evidence="3"/>
<evidence type="ECO:0000256" key="1">
    <source>
        <dbReference type="ARBA" id="ARBA00007896"/>
    </source>
</evidence>
<gene>
    <name evidence="4" type="ORF">E4191_17025</name>
</gene>
<dbReference type="FunFam" id="3.30.2040.10:FF:000001">
    <property type="entry name" value="D-glutamate cyclase, mitochondrial"/>
    <property type="match status" value="1"/>
</dbReference>
<dbReference type="AlphaFoldDB" id="A0A4Y5SQT8"/>
<name>A0A4Y5SQT8_9RHOB</name>
<protein>
    <recommendedName>
        <fullName evidence="3">Putative hydro-lyase E4191_17025</fullName>
        <ecNumber evidence="3">4.2.1.-</ecNumber>
    </recommendedName>
</protein>